<evidence type="ECO:0000313" key="2">
    <source>
        <dbReference type="Proteomes" id="UP000325577"/>
    </source>
</evidence>
<protein>
    <submittedName>
        <fullName evidence="1">Uncharacterized protein</fullName>
    </submittedName>
</protein>
<name>A0A5J5BD60_9ASTE</name>
<dbReference type="OrthoDB" id="1906673at2759"/>
<proteinExistence type="predicted"/>
<evidence type="ECO:0000313" key="1">
    <source>
        <dbReference type="EMBL" id="KAA8540588.1"/>
    </source>
</evidence>
<dbReference type="Proteomes" id="UP000325577">
    <property type="component" value="Linkage Group LG13"/>
</dbReference>
<dbReference type="PANTHER" id="PTHR38390">
    <property type="entry name" value="OS01G0103900 PROTEIN"/>
    <property type="match status" value="1"/>
</dbReference>
<dbReference type="PANTHER" id="PTHR38390:SF2">
    <property type="entry name" value="OS01G0103900 PROTEIN"/>
    <property type="match status" value="1"/>
</dbReference>
<reference evidence="1 2" key="1">
    <citation type="submission" date="2019-09" db="EMBL/GenBank/DDBJ databases">
        <title>A chromosome-level genome assembly of the Chinese tupelo Nyssa sinensis.</title>
        <authorList>
            <person name="Yang X."/>
            <person name="Kang M."/>
            <person name="Yang Y."/>
            <person name="Xiong H."/>
            <person name="Wang M."/>
            <person name="Zhang Z."/>
            <person name="Wang Z."/>
            <person name="Wu H."/>
            <person name="Ma T."/>
            <person name="Liu J."/>
            <person name="Xi Z."/>
        </authorList>
    </citation>
    <scope>NUCLEOTIDE SEQUENCE [LARGE SCALE GENOMIC DNA]</scope>
    <source>
        <strain evidence="1">J267</strain>
        <tissue evidence="1">Leaf</tissue>
    </source>
</reference>
<sequence>MVMLCFLLDLRSLSPPLLRDLKQSFLQLANFYAISAPIGERPCSKPLSDRIGLCYVLKNRFSCSDELKVAYSPRGNFSLLDFHHAVNNLPTDAFLPEFNKSGALSCGDVKLSSILSDKVLYSWGSHEKDIARKVILISSCLVDNLDPDMKKILMDAADNFVSVEFILLEQKSSHLGDIPENINNFVKHICDLENCSFQTYLPDAQVLCGLVKRWLHELKDDMEEPLQARFIFKSNILGSVNQIYCNLCTCVNPIIDGFNPCQTCRCHGIPLADAIGNIKGSSCPVTGNELGAFDLIENFVKVGDQTLLFLPSFQSCVKLQQVSSPIDFNIIERTNLGSLSEGVIFGTSYIVTPSSFHESDDIDKLELNIQLFQGLCCALHSLDQGLVCCSNCNMETTRETSFYCYYILLPSKKGLMLLRRLAGSEEILPLPDVGQLIGSSATNEIENSVQASLLKMEVRDYNPIMHERGLHQKLNLLVKESIQFGSVLP</sequence>
<accession>A0A5J5BD60</accession>
<gene>
    <name evidence="1" type="ORF">F0562_024493</name>
</gene>
<dbReference type="AlphaFoldDB" id="A0A5J5BD60"/>
<dbReference type="EMBL" id="CM018036">
    <property type="protein sequence ID" value="KAA8540588.1"/>
    <property type="molecule type" value="Genomic_DNA"/>
</dbReference>
<keyword evidence="2" id="KW-1185">Reference proteome</keyword>
<organism evidence="1 2">
    <name type="scientific">Nyssa sinensis</name>
    <dbReference type="NCBI Taxonomy" id="561372"/>
    <lineage>
        <taxon>Eukaryota</taxon>
        <taxon>Viridiplantae</taxon>
        <taxon>Streptophyta</taxon>
        <taxon>Embryophyta</taxon>
        <taxon>Tracheophyta</taxon>
        <taxon>Spermatophyta</taxon>
        <taxon>Magnoliopsida</taxon>
        <taxon>eudicotyledons</taxon>
        <taxon>Gunneridae</taxon>
        <taxon>Pentapetalae</taxon>
        <taxon>asterids</taxon>
        <taxon>Cornales</taxon>
        <taxon>Nyssaceae</taxon>
        <taxon>Nyssa</taxon>
    </lineage>
</organism>